<dbReference type="Proteomes" id="UP001345219">
    <property type="component" value="Chromosome 24"/>
</dbReference>
<keyword evidence="4" id="KW-0805">Transcription regulation</keyword>
<feature type="region of interest" description="Disordered" evidence="7">
    <location>
        <begin position="173"/>
        <end position="199"/>
    </location>
</feature>
<evidence type="ECO:0000256" key="6">
    <source>
        <dbReference type="ARBA" id="ARBA00023242"/>
    </source>
</evidence>
<gene>
    <name evidence="9" type="ORF">SAY87_031543</name>
</gene>
<dbReference type="InterPro" id="IPR009057">
    <property type="entry name" value="Homeodomain-like_sf"/>
</dbReference>
<protein>
    <recommendedName>
        <fullName evidence="8">Myb-like domain-containing protein</fullName>
    </recommendedName>
</protein>
<dbReference type="InterPro" id="IPR001005">
    <property type="entry name" value="SANT/Myb"/>
</dbReference>
<dbReference type="PANTHER" id="PTHR31496:SF25">
    <property type="entry name" value="TRANSCRIPTION FACTOR KAN3-RELATED"/>
    <property type="match status" value="1"/>
</dbReference>
<keyword evidence="5" id="KW-0804">Transcription</keyword>
<dbReference type="PANTHER" id="PTHR31496">
    <property type="entry name" value="TRANSCRIPTION FACTOR KAN2-RELATED"/>
    <property type="match status" value="1"/>
</dbReference>
<dbReference type="EMBL" id="JAXIOK010000005">
    <property type="protein sequence ID" value="KAK4771011.1"/>
    <property type="molecule type" value="Genomic_DNA"/>
</dbReference>
<proteinExistence type="predicted"/>
<dbReference type="FunFam" id="1.10.10.60:FF:000002">
    <property type="entry name" value="Myb family transcription factor"/>
    <property type="match status" value="1"/>
</dbReference>
<evidence type="ECO:0000256" key="2">
    <source>
        <dbReference type="ARBA" id="ARBA00022473"/>
    </source>
</evidence>
<keyword evidence="3" id="KW-0221">Differentiation</keyword>
<comment type="caution">
    <text evidence="9">The sequence shown here is derived from an EMBL/GenBank/DDBJ whole genome shotgun (WGS) entry which is preliminary data.</text>
</comment>
<dbReference type="Gene3D" id="1.10.10.60">
    <property type="entry name" value="Homeodomain-like"/>
    <property type="match status" value="1"/>
</dbReference>
<feature type="region of interest" description="Disordered" evidence="7">
    <location>
        <begin position="34"/>
        <end position="60"/>
    </location>
</feature>
<dbReference type="GO" id="GO:0006355">
    <property type="term" value="P:regulation of DNA-templated transcription"/>
    <property type="evidence" value="ECO:0007669"/>
    <property type="project" value="InterPro"/>
</dbReference>
<evidence type="ECO:0000256" key="3">
    <source>
        <dbReference type="ARBA" id="ARBA00022782"/>
    </source>
</evidence>
<dbReference type="GO" id="GO:0010158">
    <property type="term" value="P:abaxial cell fate specification"/>
    <property type="evidence" value="ECO:0007669"/>
    <property type="project" value="InterPro"/>
</dbReference>
<keyword evidence="10" id="KW-1185">Reference proteome</keyword>
<keyword evidence="6" id="KW-0539">Nucleus</keyword>
<evidence type="ECO:0000256" key="1">
    <source>
        <dbReference type="ARBA" id="ARBA00004123"/>
    </source>
</evidence>
<dbReference type="NCBIfam" id="TIGR01557">
    <property type="entry name" value="myb_SHAQKYF"/>
    <property type="match status" value="1"/>
</dbReference>
<evidence type="ECO:0000313" key="10">
    <source>
        <dbReference type="Proteomes" id="UP001345219"/>
    </source>
</evidence>
<accession>A0AAN7KPM2</accession>
<organism evidence="9 10">
    <name type="scientific">Trapa incisa</name>
    <dbReference type="NCBI Taxonomy" id="236973"/>
    <lineage>
        <taxon>Eukaryota</taxon>
        <taxon>Viridiplantae</taxon>
        <taxon>Streptophyta</taxon>
        <taxon>Embryophyta</taxon>
        <taxon>Tracheophyta</taxon>
        <taxon>Spermatophyta</taxon>
        <taxon>Magnoliopsida</taxon>
        <taxon>eudicotyledons</taxon>
        <taxon>Gunneridae</taxon>
        <taxon>Pentapetalae</taxon>
        <taxon>rosids</taxon>
        <taxon>malvids</taxon>
        <taxon>Myrtales</taxon>
        <taxon>Lythraceae</taxon>
        <taxon>Trapa</taxon>
    </lineage>
</organism>
<evidence type="ECO:0000256" key="5">
    <source>
        <dbReference type="ARBA" id="ARBA00023163"/>
    </source>
</evidence>
<dbReference type="GO" id="GO:0005634">
    <property type="term" value="C:nucleus"/>
    <property type="evidence" value="ECO:0007669"/>
    <property type="project" value="UniProtKB-SubCell"/>
</dbReference>
<feature type="domain" description="Myb-like" evidence="8">
    <location>
        <begin position="121"/>
        <end position="172"/>
    </location>
</feature>
<comment type="subcellular location">
    <subcellularLocation>
        <location evidence="1">Nucleus</location>
    </subcellularLocation>
</comment>
<reference evidence="9 10" key="1">
    <citation type="journal article" date="2023" name="Hortic Res">
        <title>Pangenome of water caltrop reveals structural variations and asymmetric subgenome divergence after allopolyploidization.</title>
        <authorList>
            <person name="Zhang X."/>
            <person name="Chen Y."/>
            <person name="Wang L."/>
            <person name="Yuan Y."/>
            <person name="Fang M."/>
            <person name="Shi L."/>
            <person name="Lu R."/>
            <person name="Comes H.P."/>
            <person name="Ma Y."/>
            <person name="Chen Y."/>
            <person name="Huang G."/>
            <person name="Zhou Y."/>
            <person name="Zheng Z."/>
            <person name="Qiu Y."/>
        </authorList>
    </citation>
    <scope>NUCLEOTIDE SEQUENCE [LARGE SCALE GENOMIC DNA]</scope>
    <source>
        <tissue evidence="9">Roots</tissue>
    </source>
</reference>
<evidence type="ECO:0000259" key="8">
    <source>
        <dbReference type="Pfam" id="PF00249"/>
    </source>
</evidence>
<evidence type="ECO:0000313" key="9">
    <source>
        <dbReference type="EMBL" id="KAK4771011.1"/>
    </source>
</evidence>
<name>A0AAN7KPM2_9MYRT</name>
<dbReference type="Pfam" id="PF00249">
    <property type="entry name" value="Myb_DNA-binding"/>
    <property type="match status" value="1"/>
</dbReference>
<dbReference type="GO" id="GO:0000976">
    <property type="term" value="F:transcription cis-regulatory region binding"/>
    <property type="evidence" value="ECO:0007669"/>
    <property type="project" value="InterPro"/>
</dbReference>
<dbReference type="AlphaFoldDB" id="A0AAN7KPM2"/>
<dbReference type="SUPFAM" id="SSF46689">
    <property type="entry name" value="Homeodomain-like"/>
    <property type="match status" value="1"/>
</dbReference>
<keyword evidence="2" id="KW-0217">Developmental protein</keyword>
<sequence length="328" mass="35977">MRPPPPTPITARPASLPDLSLNICVPLANSNYQDNKHSPAAPSDQCSTADSRSSGSDLSHESGFLSLGFPQSGSAAYHSSKQVEINLRSYHPPYHNHIYGREFKRSSRTIGGLKKNARAPRMRWTTTLHAHFVHTVQLLGGHERATPKSVLDLMNVKDLTLAHVKSHLQMYRTVKNTRKGSGHGRNGEDDNGGNQSTGTDVDLQVAAAAVPPEKPVLPFSTKPLGFGTHQHFPGASWFPSMEIIDESNQPNHGEAISARLNLKEDMSKVEQQDSATLNSSADASEVMSDTIRLSHSDMLLDLNFTLGRPNWHLNYDAEPSKDQALLNR</sequence>
<evidence type="ECO:0000256" key="7">
    <source>
        <dbReference type="SAM" id="MobiDB-lite"/>
    </source>
</evidence>
<dbReference type="InterPro" id="IPR044847">
    <property type="entry name" value="KAN_fam"/>
</dbReference>
<feature type="compositionally biased region" description="Polar residues" evidence="7">
    <location>
        <begin position="44"/>
        <end position="57"/>
    </location>
</feature>
<evidence type="ECO:0000256" key="4">
    <source>
        <dbReference type="ARBA" id="ARBA00023015"/>
    </source>
</evidence>
<dbReference type="InterPro" id="IPR006447">
    <property type="entry name" value="Myb_dom_plants"/>
</dbReference>